<proteinExistence type="predicted"/>
<sequence>MGRIFAFLVRLVFTLVLWALAALGAAGLLAAGFVAMVIPYMEPGRNADYSRGWQQLYASFDLDDATSGDCDAIIRDVNIAADANISEAIFVQLVLDAQGRCGDWPEIDPGGLIWYRHDDPQYRRDWDSRFSDAFTRFIREELGLWGDRDYWRRRYNLARRCEVKTGWVNRDLIRYRDAHPNMTAEDSRQFFYTYWFECRRDLVELARYGLASDDIPVRENANGLMNAAARLYDPDALYWDQVEFWQLDPDFFSEFYFGESEEVEPPFPPYCTEDLERRELYRALTGLGHDASTRHWLGQGGPGPDVGLPACQDPVSAYFTQDNVEDITNWRGGYDTPFWYAVHAIRTGDEAATAHLPAIEAEIGAECIAMARIIAGHVASVLPGPPQDIPVARQMIAQSLACQPDDMRDAAAYPDGVYAPVETLLFPSFEPRFVPVRAED</sequence>
<organism evidence="1 2">
    <name type="scientific">Hyphobacterium marinum</name>
    <dbReference type="NCBI Taxonomy" id="3116574"/>
    <lineage>
        <taxon>Bacteria</taxon>
        <taxon>Pseudomonadati</taxon>
        <taxon>Pseudomonadota</taxon>
        <taxon>Alphaproteobacteria</taxon>
        <taxon>Maricaulales</taxon>
        <taxon>Maricaulaceae</taxon>
        <taxon>Hyphobacterium</taxon>
    </lineage>
</organism>
<reference evidence="1 2" key="1">
    <citation type="submission" date="2024-01" db="EMBL/GenBank/DDBJ databases">
        <title>Hyphobacterium bacterium isolated from marine sediment.</title>
        <authorList>
            <person name="Zhao S."/>
        </authorList>
    </citation>
    <scope>NUCLEOTIDE SEQUENCE [LARGE SCALE GENOMIC DNA]</scope>
    <source>
        <strain evidence="1 2">Y60-23</strain>
    </source>
</reference>
<comment type="caution">
    <text evidence="1">The sequence shown here is derived from an EMBL/GenBank/DDBJ whole genome shotgun (WGS) entry which is preliminary data.</text>
</comment>
<gene>
    <name evidence="1" type="ORF">V0U35_02880</name>
</gene>
<evidence type="ECO:0000313" key="1">
    <source>
        <dbReference type="EMBL" id="MEE2565612.1"/>
    </source>
</evidence>
<dbReference type="EMBL" id="JAZDRO010000001">
    <property type="protein sequence ID" value="MEE2565612.1"/>
    <property type="molecule type" value="Genomic_DNA"/>
</dbReference>
<keyword evidence="2" id="KW-1185">Reference proteome</keyword>
<evidence type="ECO:0000313" key="2">
    <source>
        <dbReference type="Proteomes" id="UP001310692"/>
    </source>
</evidence>
<dbReference type="RefSeq" id="WP_330195147.1">
    <property type="nucleotide sequence ID" value="NZ_JAZDRO010000001.1"/>
</dbReference>
<name>A0ABU7LVM9_9PROT</name>
<accession>A0ABU7LVM9</accession>
<dbReference type="Proteomes" id="UP001310692">
    <property type="component" value="Unassembled WGS sequence"/>
</dbReference>
<protein>
    <submittedName>
        <fullName evidence="1">Uncharacterized protein</fullName>
    </submittedName>
</protein>